<evidence type="ECO:0000256" key="6">
    <source>
        <dbReference type="ARBA" id="ARBA00022491"/>
    </source>
</evidence>
<keyword evidence="6" id="KW-0678">Repressor</keyword>
<dbReference type="InterPro" id="IPR013087">
    <property type="entry name" value="Znf_C2H2_type"/>
</dbReference>
<evidence type="ECO:0000256" key="2">
    <source>
        <dbReference type="ARBA" id="ARBA00004123"/>
    </source>
</evidence>
<dbReference type="GeneID" id="102819245"/>
<dbReference type="SUPFAM" id="SSF47353">
    <property type="entry name" value="Retrovirus capsid dimerization domain-like"/>
    <property type="match status" value="1"/>
</dbReference>
<dbReference type="Gene3D" id="1.10.4020.10">
    <property type="entry name" value="DNA breaking-rejoining enzymes"/>
    <property type="match status" value="1"/>
</dbReference>
<feature type="domain" description="C2H2-type" evidence="18">
    <location>
        <begin position="565"/>
        <end position="587"/>
    </location>
</feature>
<dbReference type="InterPro" id="IPR003309">
    <property type="entry name" value="SCAN_dom"/>
</dbReference>
<feature type="region of interest" description="Disordered" evidence="17">
    <location>
        <begin position="579"/>
        <end position="601"/>
    </location>
</feature>
<reference evidence="22" key="1">
    <citation type="submission" date="2025-08" db="UniProtKB">
        <authorList>
            <consortium name="RefSeq"/>
        </authorList>
    </citation>
    <scope>IDENTIFICATION</scope>
    <source>
        <tissue evidence="22">Spleen</tissue>
    </source>
</reference>
<evidence type="ECO:0000313" key="21">
    <source>
        <dbReference type="Proteomes" id="UP000504623"/>
    </source>
</evidence>
<evidence type="ECO:0000313" key="22">
    <source>
        <dbReference type="RefSeq" id="XP_006877403.1"/>
    </source>
</evidence>
<dbReference type="SUPFAM" id="SSF57667">
    <property type="entry name" value="beta-beta-alpha zinc fingers"/>
    <property type="match status" value="3"/>
</dbReference>
<keyword evidence="5" id="KW-0963">Cytoplasm</keyword>
<evidence type="ECO:0000256" key="17">
    <source>
        <dbReference type="SAM" id="MobiDB-lite"/>
    </source>
</evidence>
<evidence type="ECO:0000256" key="9">
    <source>
        <dbReference type="ARBA" id="ARBA00022771"/>
    </source>
</evidence>
<feature type="compositionally biased region" description="Basic residues" evidence="17">
    <location>
        <begin position="391"/>
        <end position="401"/>
    </location>
</feature>
<dbReference type="InterPro" id="IPR036051">
    <property type="entry name" value="KRAB_dom_sf"/>
</dbReference>
<feature type="compositionally biased region" description="Acidic residues" evidence="17">
    <location>
        <begin position="338"/>
        <end position="347"/>
    </location>
</feature>
<protein>
    <submittedName>
        <fullName evidence="22">Neurotrophin receptor-interacting factor homolog</fullName>
    </submittedName>
</protein>
<evidence type="ECO:0000256" key="12">
    <source>
        <dbReference type="ARBA" id="ARBA00023125"/>
    </source>
</evidence>
<feature type="domain" description="C2H2-type" evidence="18">
    <location>
        <begin position="537"/>
        <end position="564"/>
    </location>
</feature>
<evidence type="ECO:0000259" key="20">
    <source>
        <dbReference type="PROSITE" id="PS50805"/>
    </source>
</evidence>
<sequence length="601" mass="67446">MQKTLYREMMLENYRNLVSVEHQLSKPEVVSQLEEAEELWLKDRAIPQDTFTECYVAQLEPHESPLPCGGRGENPVVVEVLTLNQEVASSRNAQIQALYAEDRDLSSELLGELAGQPDQRSADSEAARQNFRQFSYQVVTGPQKALARLRQLCHQWLRPELRSKEQMLELLVLEQFLSSLPRKLRTWVESQRPENCQEAAVLVDVVTWIPTEEALPFQGPTSSPEITDRQEKIQEEEVADCPAKELPEWVLLQEAVTFQDVAVGFSREEWSLLGPTQRTEYRNVMLETFGNLVSVGWETTLENKELTPAAVSKEEPAHSLKEEEPSRGGPSPSSLGDALEDEEDPEGRDEASKPAELAQEATQPQEEKSKPPQSKVSPAVHTQPVPTQKTPARKHVRKHASPVKSTKPGLPAKSPPSTSKQGNAKEGGTAGPSCPQSPQQITFTRIHKGAPHCRCSECGKTLRNPKYFSVHKKIHIGERSFVCQHCGKSFIQSSSLTQHQRIHTGEKPFKCHECGRAFNDRSAIFQHQRTHTGAKPYSCGDCGKAFRQSSHLIRHQRTHTGERPYVCNKCGRAFNQSSHLIGHQRTHNQGMCKKKPKSPSN</sequence>
<dbReference type="OrthoDB" id="6077919at2759"/>
<dbReference type="GO" id="GO:0005737">
    <property type="term" value="C:cytoplasm"/>
    <property type="evidence" value="ECO:0007669"/>
    <property type="project" value="UniProtKB-SubCell"/>
</dbReference>
<dbReference type="CDD" id="cd07765">
    <property type="entry name" value="KRAB_A-box"/>
    <property type="match status" value="1"/>
</dbReference>
<feature type="compositionally biased region" description="Basic and acidic residues" evidence="17">
    <location>
        <begin position="312"/>
        <end position="326"/>
    </location>
</feature>
<keyword evidence="21" id="KW-1185">Reference proteome</keyword>
<evidence type="ECO:0000256" key="14">
    <source>
        <dbReference type="ARBA" id="ARBA00023242"/>
    </source>
</evidence>
<feature type="compositionally biased region" description="Low complexity" evidence="17">
    <location>
        <begin position="327"/>
        <end position="336"/>
    </location>
</feature>
<name>A0A9B0U735_CHRAS</name>
<dbReference type="InterPro" id="IPR001909">
    <property type="entry name" value="KRAB"/>
</dbReference>
<dbReference type="InterPro" id="IPR038269">
    <property type="entry name" value="SCAN_sf"/>
</dbReference>
<dbReference type="FunFam" id="3.30.160.60:FF:002343">
    <property type="entry name" value="Zinc finger protein 33A"/>
    <property type="match status" value="1"/>
</dbReference>
<keyword evidence="13" id="KW-0804">Transcription</keyword>
<evidence type="ECO:0000256" key="1">
    <source>
        <dbReference type="ARBA" id="ARBA00003767"/>
    </source>
</evidence>
<comment type="function">
    <text evidence="1">May be involved in transcriptional regulation.</text>
</comment>
<dbReference type="Pfam" id="PF00096">
    <property type="entry name" value="zf-C2H2"/>
    <property type="match status" value="4"/>
</dbReference>
<feature type="domain" description="KRAB" evidence="20">
    <location>
        <begin position="256"/>
        <end position="330"/>
    </location>
</feature>
<dbReference type="SMART" id="SM00431">
    <property type="entry name" value="SCAN"/>
    <property type="match status" value="1"/>
</dbReference>
<accession>A0A9B0U735</accession>
<dbReference type="FunFam" id="3.30.160.60:FF:000965">
    <property type="entry name" value="Neurotrophin receptor-interacting factor homolog"/>
    <property type="match status" value="1"/>
</dbReference>
<dbReference type="InterPro" id="IPR050752">
    <property type="entry name" value="C2H2-ZF_domain"/>
</dbReference>
<evidence type="ECO:0000256" key="13">
    <source>
        <dbReference type="ARBA" id="ARBA00023163"/>
    </source>
</evidence>
<keyword evidence="8" id="KW-0677">Repeat</keyword>
<proteinExistence type="inferred from homology"/>
<keyword evidence="11" id="KW-0805">Transcription regulation</keyword>
<evidence type="ECO:0000256" key="7">
    <source>
        <dbReference type="ARBA" id="ARBA00022723"/>
    </source>
</evidence>
<dbReference type="CDD" id="cd07936">
    <property type="entry name" value="SCAN"/>
    <property type="match status" value="1"/>
</dbReference>
<keyword evidence="9 15" id="KW-0863">Zinc-finger</keyword>
<dbReference type="FunFam" id="1.10.4020.10:FF:000001">
    <property type="entry name" value="zinc finger protein 263 isoform X1"/>
    <property type="match status" value="1"/>
</dbReference>
<dbReference type="PANTHER" id="PTHR24384">
    <property type="entry name" value="FINGER PUTATIVE TRANSCRIPTION FACTOR FAMILY-RELATED"/>
    <property type="match status" value="1"/>
</dbReference>
<comment type="subcellular location">
    <subcellularLocation>
        <location evidence="3">Cytoplasm</location>
    </subcellularLocation>
    <subcellularLocation>
        <location evidence="2 16">Nucleus</location>
    </subcellularLocation>
</comment>
<keyword evidence="22" id="KW-0675">Receptor</keyword>
<evidence type="ECO:0000259" key="19">
    <source>
        <dbReference type="PROSITE" id="PS50804"/>
    </source>
</evidence>
<evidence type="ECO:0000256" key="16">
    <source>
        <dbReference type="PROSITE-ProRule" id="PRU00187"/>
    </source>
</evidence>
<dbReference type="Gene3D" id="6.10.140.140">
    <property type="match status" value="2"/>
</dbReference>
<dbReference type="PROSITE" id="PS00028">
    <property type="entry name" value="ZINC_FINGER_C2H2_1"/>
    <property type="match status" value="5"/>
</dbReference>
<feature type="domain" description="C2H2-type" evidence="18">
    <location>
        <begin position="509"/>
        <end position="536"/>
    </location>
</feature>
<feature type="region of interest" description="Disordered" evidence="17">
    <location>
        <begin position="306"/>
        <end position="439"/>
    </location>
</feature>
<keyword evidence="10" id="KW-0862">Zinc</keyword>
<comment type="similarity">
    <text evidence="4">Belongs to the krueppel C2H2-type zinc-finger protein family.</text>
</comment>
<organism evidence="21 22">
    <name type="scientific">Chrysochloris asiatica</name>
    <name type="common">Cape golden mole</name>
    <dbReference type="NCBI Taxonomy" id="185453"/>
    <lineage>
        <taxon>Eukaryota</taxon>
        <taxon>Metazoa</taxon>
        <taxon>Chordata</taxon>
        <taxon>Craniata</taxon>
        <taxon>Vertebrata</taxon>
        <taxon>Euteleostomi</taxon>
        <taxon>Mammalia</taxon>
        <taxon>Eutheria</taxon>
        <taxon>Afrotheria</taxon>
        <taxon>Chrysochloridae</taxon>
        <taxon>Chrysochlorinae</taxon>
        <taxon>Chrysochloris</taxon>
    </lineage>
</organism>
<dbReference type="SMART" id="SM00355">
    <property type="entry name" value="ZnF_C2H2"/>
    <property type="match status" value="5"/>
</dbReference>
<evidence type="ECO:0000256" key="15">
    <source>
        <dbReference type="PROSITE-ProRule" id="PRU00042"/>
    </source>
</evidence>
<evidence type="ECO:0000256" key="4">
    <source>
        <dbReference type="ARBA" id="ARBA00006991"/>
    </source>
</evidence>
<dbReference type="SUPFAM" id="SSF109640">
    <property type="entry name" value="KRAB domain (Kruppel-associated box)"/>
    <property type="match status" value="2"/>
</dbReference>
<feature type="domain" description="SCAN box" evidence="19">
    <location>
        <begin position="128"/>
        <end position="204"/>
    </location>
</feature>
<dbReference type="FunFam" id="3.30.160.60:FF:000384">
    <property type="entry name" value="Zinc finger protein 550"/>
    <property type="match status" value="1"/>
</dbReference>
<dbReference type="GO" id="GO:0005634">
    <property type="term" value="C:nucleus"/>
    <property type="evidence" value="ECO:0007669"/>
    <property type="project" value="UniProtKB-SubCell"/>
</dbReference>
<dbReference type="Pfam" id="PF01352">
    <property type="entry name" value="KRAB"/>
    <property type="match status" value="2"/>
</dbReference>
<dbReference type="PROSITE" id="PS50805">
    <property type="entry name" value="KRAB"/>
    <property type="match status" value="2"/>
</dbReference>
<dbReference type="Gene3D" id="3.30.160.60">
    <property type="entry name" value="Classic Zinc Finger"/>
    <property type="match status" value="5"/>
</dbReference>
<keyword evidence="12" id="KW-0238">DNA-binding</keyword>
<dbReference type="FunFam" id="3.30.160.60:FF:001712">
    <property type="entry name" value="Neurotrophin receptor-interacting factor homolog"/>
    <property type="match status" value="1"/>
</dbReference>
<dbReference type="CTD" id="10782"/>
<feature type="domain" description="C2H2-type" evidence="18">
    <location>
        <begin position="453"/>
        <end position="480"/>
    </location>
</feature>
<evidence type="ECO:0000256" key="10">
    <source>
        <dbReference type="ARBA" id="ARBA00022833"/>
    </source>
</evidence>
<dbReference type="GO" id="GO:0000981">
    <property type="term" value="F:DNA-binding transcription factor activity, RNA polymerase II-specific"/>
    <property type="evidence" value="ECO:0007669"/>
    <property type="project" value="TreeGrafter"/>
</dbReference>
<keyword evidence="7" id="KW-0479">Metal-binding</keyword>
<evidence type="ECO:0000256" key="5">
    <source>
        <dbReference type="ARBA" id="ARBA00022490"/>
    </source>
</evidence>
<dbReference type="Proteomes" id="UP000504623">
    <property type="component" value="Unplaced"/>
</dbReference>
<dbReference type="AlphaFoldDB" id="A0A9B0U735"/>
<dbReference type="PROSITE" id="PS50157">
    <property type="entry name" value="ZINC_FINGER_C2H2_2"/>
    <property type="match status" value="5"/>
</dbReference>
<evidence type="ECO:0000256" key="11">
    <source>
        <dbReference type="ARBA" id="ARBA00023015"/>
    </source>
</evidence>
<evidence type="ECO:0000256" key="8">
    <source>
        <dbReference type="ARBA" id="ARBA00022737"/>
    </source>
</evidence>
<dbReference type="SMART" id="SM00349">
    <property type="entry name" value="KRAB"/>
    <property type="match status" value="2"/>
</dbReference>
<evidence type="ECO:0000259" key="18">
    <source>
        <dbReference type="PROSITE" id="PS50157"/>
    </source>
</evidence>
<gene>
    <name evidence="22" type="primary">ZNF274</name>
</gene>
<keyword evidence="14 16" id="KW-0539">Nucleus</keyword>
<feature type="compositionally biased region" description="Basic residues" evidence="17">
    <location>
        <begin position="582"/>
        <end position="601"/>
    </location>
</feature>
<dbReference type="GO" id="GO:0000978">
    <property type="term" value="F:RNA polymerase II cis-regulatory region sequence-specific DNA binding"/>
    <property type="evidence" value="ECO:0007669"/>
    <property type="project" value="TreeGrafter"/>
</dbReference>
<dbReference type="RefSeq" id="XP_006877403.1">
    <property type="nucleotide sequence ID" value="XM_006877341.1"/>
</dbReference>
<dbReference type="GO" id="GO:0008270">
    <property type="term" value="F:zinc ion binding"/>
    <property type="evidence" value="ECO:0007669"/>
    <property type="project" value="UniProtKB-KW"/>
</dbReference>
<dbReference type="Pfam" id="PF02023">
    <property type="entry name" value="SCAN"/>
    <property type="match status" value="1"/>
</dbReference>
<feature type="domain" description="KRAB" evidence="20">
    <location>
        <begin position="1"/>
        <end position="52"/>
    </location>
</feature>
<evidence type="ECO:0000256" key="3">
    <source>
        <dbReference type="ARBA" id="ARBA00004496"/>
    </source>
</evidence>
<feature type="domain" description="C2H2-type" evidence="18">
    <location>
        <begin position="481"/>
        <end position="508"/>
    </location>
</feature>
<dbReference type="InterPro" id="IPR036236">
    <property type="entry name" value="Znf_C2H2_sf"/>
</dbReference>
<dbReference type="FunFam" id="3.30.160.60:FF:000028">
    <property type="entry name" value="zinc finger protein 90 homolog"/>
    <property type="match status" value="1"/>
</dbReference>
<dbReference type="PROSITE" id="PS50804">
    <property type="entry name" value="SCAN_BOX"/>
    <property type="match status" value="1"/>
</dbReference>
<dbReference type="PANTHER" id="PTHR24384:SF246">
    <property type="entry name" value="GENE, 19965-RELATED"/>
    <property type="match status" value="1"/>
</dbReference>